<organism evidence="1 2">
    <name type="scientific">Bacillus altitudinis</name>
    <dbReference type="NCBI Taxonomy" id="293387"/>
    <lineage>
        <taxon>Bacteria</taxon>
        <taxon>Bacillati</taxon>
        <taxon>Bacillota</taxon>
        <taxon>Bacilli</taxon>
        <taxon>Bacillales</taxon>
        <taxon>Bacillaceae</taxon>
        <taxon>Bacillus</taxon>
    </lineage>
</organism>
<dbReference type="EMBL" id="JBEOME010000019">
    <property type="protein sequence ID" value="MER3123571.1"/>
    <property type="molecule type" value="Genomic_DNA"/>
</dbReference>
<dbReference type="Proteomes" id="UP001467674">
    <property type="component" value="Unassembled WGS sequence"/>
</dbReference>
<accession>A0ABV1SBC9</accession>
<reference evidence="1 2" key="1">
    <citation type="submission" date="2024-06" db="EMBL/GenBank/DDBJ databases">
        <title>Construction of an artificial bacterial consortium using nitrogen cycle bacteria from Cuatro Cienegas Basin and a mangrove forest.</title>
        <authorList>
            <person name="Aguilera-Najera D."/>
            <person name="Marquez-Cianci L."/>
            <person name="Martinez-Perez E."/>
            <person name="Rosas-Barrera M."/>
            <person name="Rodriguez-Cruz U.E."/>
            <person name="Tapia-Lopez R."/>
            <person name="Eguiarte L.E."/>
            <person name="Souza-Saldivar V."/>
        </authorList>
    </citation>
    <scope>NUCLEOTIDE SEQUENCE [LARGE SCALE GENOMIC DNA]</scope>
    <source>
        <strain evidence="1 2">S14-15</strain>
    </source>
</reference>
<dbReference type="RefSeq" id="WP_272953958.1">
    <property type="nucleotide sequence ID" value="NZ_JBEOME010000019.1"/>
</dbReference>
<evidence type="ECO:0000313" key="2">
    <source>
        <dbReference type="Proteomes" id="UP001467674"/>
    </source>
</evidence>
<comment type="caution">
    <text evidence="1">The sequence shown here is derived from an EMBL/GenBank/DDBJ whole genome shotgun (WGS) entry which is preliminary data.</text>
</comment>
<gene>
    <name evidence="1" type="ORF">ABQG71_20645</name>
</gene>
<name>A0ABV1SBC9_BACAB</name>
<evidence type="ECO:0000313" key="1">
    <source>
        <dbReference type="EMBL" id="MER3123571.1"/>
    </source>
</evidence>
<proteinExistence type="predicted"/>
<keyword evidence="2" id="KW-1185">Reference proteome</keyword>
<sequence length="41" mass="4936">MSMYDRLKKWDDVVGFLRDVDYHPQCFTVNYISETDDTQFG</sequence>
<protein>
    <submittedName>
        <fullName evidence="1">Uncharacterized protein</fullName>
    </submittedName>
</protein>